<dbReference type="PANTHER" id="PTHR47337:SF1">
    <property type="entry name" value="TETRATRICOPEPTIDE REPEAT (TPR)-LIKE SUPERFAMILY PROTEIN"/>
    <property type="match status" value="1"/>
</dbReference>
<dbReference type="Proteomes" id="UP000823775">
    <property type="component" value="Unassembled WGS sequence"/>
</dbReference>
<dbReference type="Gene3D" id="1.25.40.10">
    <property type="entry name" value="Tetratricopeptide repeat domain"/>
    <property type="match status" value="1"/>
</dbReference>
<gene>
    <name evidence="1" type="ORF">HAX54_022354</name>
</gene>
<protein>
    <submittedName>
        <fullName evidence="1">Uncharacterized protein</fullName>
    </submittedName>
</protein>
<dbReference type="EMBL" id="JACEIK010000269">
    <property type="protein sequence ID" value="MCD7453858.1"/>
    <property type="molecule type" value="Genomic_DNA"/>
</dbReference>
<proteinExistence type="predicted"/>
<dbReference type="InterPro" id="IPR011990">
    <property type="entry name" value="TPR-like_helical_dom_sf"/>
</dbReference>
<reference evidence="1 2" key="1">
    <citation type="journal article" date="2021" name="BMC Genomics">
        <title>Datura genome reveals duplications of psychoactive alkaloid biosynthetic genes and high mutation rate following tissue culture.</title>
        <authorList>
            <person name="Rajewski A."/>
            <person name="Carter-House D."/>
            <person name="Stajich J."/>
            <person name="Litt A."/>
        </authorList>
    </citation>
    <scope>NUCLEOTIDE SEQUENCE [LARGE SCALE GENOMIC DNA]</scope>
    <source>
        <strain evidence="1">AR-01</strain>
    </source>
</reference>
<evidence type="ECO:0000313" key="2">
    <source>
        <dbReference type="Proteomes" id="UP000823775"/>
    </source>
</evidence>
<dbReference type="PANTHER" id="PTHR47337">
    <property type="entry name" value="TETRATRICOPEPTIDE REPEAT (TPR)-LIKE SUPERFAMILY PROTEIN"/>
    <property type="match status" value="1"/>
</dbReference>
<comment type="caution">
    <text evidence="1">The sequence shown here is derived from an EMBL/GenBank/DDBJ whole genome shotgun (WGS) entry which is preliminary data.</text>
</comment>
<accession>A0ABS8S411</accession>
<sequence length="316" mass="34471">MSGGGSRGGAIVLFYESLCKEEAEWRPNLGVVDFNHIGGENGEGLERAILEEEGRGSSQGCERRSPLSKGDVARLGEALSPYPIAATPTSKGGLDFATPRDFVWPSSSVFSSSPDQLSVEVEQAEKLKDANISEVACRVFESDYKLEPQHCLVCDSYRDLEASCAATSQAESCYKRLQDAIASNEVPTNILLDAVRCTDLLRTIFHPCNKRIAELEDNLAQAFCLVGELQAALDHCKASIQILEKLYDANHIVIGNELIKLASLQILVGDSAASGSISRITAIFLRYYGSHADDIHPYLRYLKGSQDAEKSHILSR</sequence>
<name>A0ABS8S411_DATST</name>
<keyword evidence="2" id="KW-1185">Reference proteome</keyword>
<evidence type="ECO:0000313" key="1">
    <source>
        <dbReference type="EMBL" id="MCD7453858.1"/>
    </source>
</evidence>
<organism evidence="1 2">
    <name type="scientific">Datura stramonium</name>
    <name type="common">Jimsonweed</name>
    <name type="synonym">Common thornapple</name>
    <dbReference type="NCBI Taxonomy" id="4076"/>
    <lineage>
        <taxon>Eukaryota</taxon>
        <taxon>Viridiplantae</taxon>
        <taxon>Streptophyta</taxon>
        <taxon>Embryophyta</taxon>
        <taxon>Tracheophyta</taxon>
        <taxon>Spermatophyta</taxon>
        <taxon>Magnoliopsida</taxon>
        <taxon>eudicotyledons</taxon>
        <taxon>Gunneridae</taxon>
        <taxon>Pentapetalae</taxon>
        <taxon>asterids</taxon>
        <taxon>lamiids</taxon>
        <taxon>Solanales</taxon>
        <taxon>Solanaceae</taxon>
        <taxon>Solanoideae</taxon>
        <taxon>Datureae</taxon>
        <taxon>Datura</taxon>
    </lineage>
</organism>